<gene>
    <name evidence="2" type="ORF">IQ16_01973</name>
</gene>
<keyword evidence="3" id="KW-1185">Reference proteome</keyword>
<reference evidence="2 3" key="1">
    <citation type="journal article" date="2015" name="Stand. Genomic Sci.">
        <title>Genomic Encyclopedia of Bacterial and Archaeal Type Strains, Phase III: the genomes of soil and plant-associated and newly described type strains.</title>
        <authorList>
            <person name="Whitman W.B."/>
            <person name="Woyke T."/>
            <person name="Klenk H.P."/>
            <person name="Zhou Y."/>
            <person name="Lilburn T.G."/>
            <person name="Beck B.J."/>
            <person name="De Vos P."/>
            <person name="Vandamme P."/>
            <person name="Eisen J.A."/>
            <person name="Garrity G."/>
            <person name="Hugenholtz P."/>
            <person name="Kyrpides N.C."/>
        </authorList>
    </citation>
    <scope>NUCLEOTIDE SEQUENCE [LARGE SCALE GENOMIC DNA]</scope>
    <source>
        <strain evidence="2 3">CGMCC 1.10948</strain>
    </source>
</reference>
<dbReference type="AlphaFoldDB" id="A0A562RXN4"/>
<evidence type="ECO:0000256" key="1">
    <source>
        <dbReference type="SAM" id="MobiDB-lite"/>
    </source>
</evidence>
<feature type="region of interest" description="Disordered" evidence="1">
    <location>
        <begin position="19"/>
        <end position="59"/>
    </location>
</feature>
<feature type="compositionally biased region" description="Acidic residues" evidence="1">
    <location>
        <begin position="31"/>
        <end position="49"/>
    </location>
</feature>
<dbReference type="EMBL" id="VLLA01000003">
    <property type="protein sequence ID" value="TWI73827.1"/>
    <property type="molecule type" value="Genomic_DNA"/>
</dbReference>
<proteinExistence type="predicted"/>
<organism evidence="2 3">
    <name type="scientific">Bradyrhizobium huanghuaihaiense</name>
    <dbReference type="NCBI Taxonomy" id="990078"/>
    <lineage>
        <taxon>Bacteria</taxon>
        <taxon>Pseudomonadati</taxon>
        <taxon>Pseudomonadota</taxon>
        <taxon>Alphaproteobacteria</taxon>
        <taxon>Hyphomicrobiales</taxon>
        <taxon>Nitrobacteraceae</taxon>
        <taxon>Bradyrhizobium</taxon>
    </lineage>
</organism>
<name>A0A562RXN4_9BRAD</name>
<dbReference type="RefSeq" id="WP_018647014.1">
    <property type="nucleotide sequence ID" value="NZ_VLLA01000003.1"/>
</dbReference>
<dbReference type="Proteomes" id="UP000316291">
    <property type="component" value="Unassembled WGS sequence"/>
</dbReference>
<sequence length="59" mass="6839">MKQHAYESFFTTATDWRPLVPMGAVMPPRDPDEDEENEEDDEEEDDADEPAVVREPDED</sequence>
<protein>
    <submittedName>
        <fullName evidence="2">Uncharacterized protein</fullName>
    </submittedName>
</protein>
<evidence type="ECO:0000313" key="3">
    <source>
        <dbReference type="Proteomes" id="UP000316291"/>
    </source>
</evidence>
<comment type="caution">
    <text evidence="2">The sequence shown here is derived from an EMBL/GenBank/DDBJ whole genome shotgun (WGS) entry which is preliminary data.</text>
</comment>
<evidence type="ECO:0000313" key="2">
    <source>
        <dbReference type="EMBL" id="TWI73827.1"/>
    </source>
</evidence>
<accession>A0A562RXN4</accession>